<accession>A0A4Q9JVB1</accession>
<keyword evidence="7" id="KW-0521">NADP</keyword>
<evidence type="ECO:0000256" key="4">
    <source>
        <dbReference type="ARBA" id="ARBA00022630"/>
    </source>
</evidence>
<dbReference type="AlphaFoldDB" id="A0A4Q9JVB1"/>
<comment type="cofactor">
    <cofactor evidence="1 12 14">
        <name>FMN</name>
        <dbReference type="ChEBI" id="CHEBI:58210"/>
    </cofactor>
</comment>
<organism evidence="16 17">
    <name type="scientific">Campylobacter novaezeelandiae</name>
    <dbReference type="NCBI Taxonomy" id="2267891"/>
    <lineage>
        <taxon>Bacteria</taxon>
        <taxon>Pseudomonadati</taxon>
        <taxon>Campylobacterota</taxon>
        <taxon>Epsilonproteobacteria</taxon>
        <taxon>Campylobacterales</taxon>
        <taxon>Campylobacteraceae</taxon>
        <taxon>Campylobacter</taxon>
    </lineage>
</organism>
<dbReference type="RefSeq" id="WP_131186450.1">
    <property type="nucleotide sequence ID" value="NZ_QPGR01000003.1"/>
</dbReference>
<dbReference type="Pfam" id="PF01207">
    <property type="entry name" value="Dus"/>
    <property type="match status" value="1"/>
</dbReference>
<comment type="catalytic activity">
    <reaction evidence="11">
        <text>a 5,6-dihydrouridine in tRNA + NAD(+) = a uridine in tRNA + NADH + H(+)</text>
        <dbReference type="Rhea" id="RHEA:54452"/>
        <dbReference type="Rhea" id="RHEA-COMP:13339"/>
        <dbReference type="Rhea" id="RHEA-COMP:13887"/>
        <dbReference type="ChEBI" id="CHEBI:15378"/>
        <dbReference type="ChEBI" id="CHEBI:57540"/>
        <dbReference type="ChEBI" id="CHEBI:57945"/>
        <dbReference type="ChEBI" id="CHEBI:65315"/>
        <dbReference type="ChEBI" id="CHEBI:74443"/>
    </reaction>
</comment>
<evidence type="ECO:0000256" key="5">
    <source>
        <dbReference type="ARBA" id="ARBA00022643"/>
    </source>
</evidence>
<dbReference type="InterPro" id="IPR018517">
    <property type="entry name" value="tRNA_hU_synthase_CS"/>
</dbReference>
<evidence type="ECO:0000256" key="9">
    <source>
        <dbReference type="ARBA" id="ARBA00023002"/>
    </source>
</evidence>
<dbReference type="GO" id="GO:0017150">
    <property type="term" value="F:tRNA dihydrouridine synthase activity"/>
    <property type="evidence" value="ECO:0007669"/>
    <property type="project" value="InterPro"/>
</dbReference>
<evidence type="ECO:0000256" key="11">
    <source>
        <dbReference type="ARBA" id="ARBA00048802"/>
    </source>
</evidence>
<keyword evidence="14" id="KW-0547">Nucleotide-binding</keyword>
<keyword evidence="8" id="KW-0694">RNA-binding</keyword>
<comment type="similarity">
    <text evidence="12">Belongs to the dus family.</text>
</comment>
<keyword evidence="4 12" id="KW-0285">Flavoprotein</keyword>
<dbReference type="GO" id="GO:0050660">
    <property type="term" value="F:flavin adenine dinucleotide binding"/>
    <property type="evidence" value="ECO:0007669"/>
    <property type="project" value="InterPro"/>
</dbReference>
<dbReference type="GO" id="GO:0000049">
    <property type="term" value="F:tRNA binding"/>
    <property type="evidence" value="ECO:0007669"/>
    <property type="project" value="UniProtKB-KW"/>
</dbReference>
<dbReference type="PIRSF" id="PIRSF006621">
    <property type="entry name" value="Dus"/>
    <property type="match status" value="1"/>
</dbReference>
<dbReference type="InterPro" id="IPR001269">
    <property type="entry name" value="DUS_fam"/>
</dbReference>
<evidence type="ECO:0000256" key="2">
    <source>
        <dbReference type="ARBA" id="ARBA00002790"/>
    </source>
</evidence>
<comment type="caution">
    <text evidence="16">The sequence shown here is derived from an EMBL/GenBank/DDBJ whole genome shotgun (WGS) entry which is preliminary data.</text>
</comment>
<evidence type="ECO:0000259" key="15">
    <source>
        <dbReference type="Pfam" id="PF01207"/>
    </source>
</evidence>
<dbReference type="Gene3D" id="1.10.1200.80">
    <property type="entry name" value="Putative flavin oxidoreducatase, domain 2"/>
    <property type="match status" value="1"/>
</dbReference>
<feature type="binding site" evidence="14">
    <location>
        <begin position="220"/>
        <end position="221"/>
    </location>
    <ligand>
        <name>FMN</name>
        <dbReference type="ChEBI" id="CHEBI:58210"/>
    </ligand>
</feature>
<gene>
    <name evidence="16" type="ORF">DU473_02190</name>
</gene>
<dbReference type="InterPro" id="IPR013785">
    <property type="entry name" value="Aldolase_TIM"/>
</dbReference>
<feature type="domain" description="DUS-like FMN-binding" evidence="15">
    <location>
        <begin position="11"/>
        <end position="300"/>
    </location>
</feature>
<feature type="binding site" evidence="14">
    <location>
        <position position="67"/>
    </location>
    <ligand>
        <name>FMN</name>
        <dbReference type="ChEBI" id="CHEBI:58210"/>
    </ligand>
</feature>
<dbReference type="Gene3D" id="3.20.20.70">
    <property type="entry name" value="Aldolase class I"/>
    <property type="match status" value="1"/>
</dbReference>
<comment type="function">
    <text evidence="2 12">Catalyzes the synthesis of 5,6-dihydrouridine (D), a modified base found in the D-loop of most tRNAs, via the reduction of the C5-C6 double bond in target uridines.</text>
</comment>
<feature type="binding site" evidence="14">
    <location>
        <position position="166"/>
    </location>
    <ligand>
        <name>FMN</name>
        <dbReference type="ChEBI" id="CHEBI:58210"/>
    </ligand>
</feature>
<name>A0A4Q9JVB1_9BACT</name>
<keyword evidence="5 12" id="KW-0288">FMN</keyword>
<evidence type="ECO:0000256" key="14">
    <source>
        <dbReference type="PIRSR" id="PIRSR006621-2"/>
    </source>
</evidence>
<dbReference type="OrthoDB" id="9764501at2"/>
<dbReference type="Proteomes" id="UP000292583">
    <property type="component" value="Unassembled WGS sequence"/>
</dbReference>
<keyword evidence="17" id="KW-1185">Reference proteome</keyword>
<dbReference type="PROSITE" id="PS01136">
    <property type="entry name" value="UPF0034"/>
    <property type="match status" value="1"/>
</dbReference>
<evidence type="ECO:0000256" key="1">
    <source>
        <dbReference type="ARBA" id="ARBA00001917"/>
    </source>
</evidence>
<proteinExistence type="inferred from homology"/>
<comment type="catalytic activity">
    <reaction evidence="10">
        <text>a 5,6-dihydrouridine in tRNA + NADP(+) = a uridine in tRNA + NADPH + H(+)</text>
        <dbReference type="Rhea" id="RHEA:23624"/>
        <dbReference type="Rhea" id="RHEA-COMP:13339"/>
        <dbReference type="Rhea" id="RHEA-COMP:13887"/>
        <dbReference type="ChEBI" id="CHEBI:15378"/>
        <dbReference type="ChEBI" id="CHEBI:57783"/>
        <dbReference type="ChEBI" id="CHEBI:58349"/>
        <dbReference type="ChEBI" id="CHEBI:65315"/>
        <dbReference type="ChEBI" id="CHEBI:74443"/>
    </reaction>
</comment>
<evidence type="ECO:0000256" key="8">
    <source>
        <dbReference type="ARBA" id="ARBA00022884"/>
    </source>
</evidence>
<dbReference type="EMBL" id="QPGR01000003">
    <property type="protein sequence ID" value="TBR81718.1"/>
    <property type="molecule type" value="Genomic_DNA"/>
</dbReference>
<evidence type="ECO:0000256" key="6">
    <source>
        <dbReference type="ARBA" id="ARBA00022694"/>
    </source>
</evidence>
<dbReference type="InterPro" id="IPR024036">
    <property type="entry name" value="tRNA-dHydroUridine_Synthase_C"/>
</dbReference>
<evidence type="ECO:0000313" key="16">
    <source>
        <dbReference type="EMBL" id="TBR81718.1"/>
    </source>
</evidence>
<dbReference type="EC" id="1.3.1.-" evidence="12"/>
<dbReference type="PANTHER" id="PTHR45846">
    <property type="entry name" value="TRNA-DIHYDROURIDINE(47) SYNTHASE [NAD(P)(+)]-LIKE"/>
    <property type="match status" value="1"/>
</dbReference>
<evidence type="ECO:0000313" key="17">
    <source>
        <dbReference type="Proteomes" id="UP000292583"/>
    </source>
</evidence>
<sequence length="305" mass="34537">MIDFNNKPLFLAPMAGFSDLPFRNVVKKFGADVTISEMISSNALVYENKKTLHMLKKAELEKPYIVQIAGSDAEIIKKAVLILNEIDFIDGIDFNCGCPVNKVVKQCAGSALLKDLDLFKKLVATIKEHNKKSLTSVKFRLGFDDKYPEKMAKICEELEINFISIHGRTRKALYSGDADYKSIAYAKSQVKIPVIANGDINASNANEVFNITKCDGLMIGRASVGNPWIFYEIKEGKKIDKALKKEIILFHFDEIIKHYGNLGVNIFKKHLHEYSKTHKNACAFRSEINHYTKALEMRNSIENFF</sequence>
<evidence type="ECO:0000256" key="10">
    <source>
        <dbReference type="ARBA" id="ARBA00048205"/>
    </source>
</evidence>
<evidence type="ECO:0000256" key="3">
    <source>
        <dbReference type="ARBA" id="ARBA00022555"/>
    </source>
</evidence>
<dbReference type="PANTHER" id="PTHR45846:SF1">
    <property type="entry name" value="TRNA-DIHYDROURIDINE(47) SYNTHASE [NAD(P)(+)]-LIKE"/>
    <property type="match status" value="1"/>
</dbReference>
<feature type="binding site" evidence="14">
    <location>
        <position position="138"/>
    </location>
    <ligand>
        <name>FMN</name>
        <dbReference type="ChEBI" id="CHEBI:58210"/>
    </ligand>
</feature>
<keyword evidence="9 12" id="KW-0560">Oxidoreductase</keyword>
<evidence type="ECO:0000256" key="13">
    <source>
        <dbReference type="PIRSR" id="PIRSR006621-1"/>
    </source>
</evidence>
<reference evidence="16 17" key="1">
    <citation type="submission" date="2018-07" db="EMBL/GenBank/DDBJ databases">
        <title>Campylobacter zealandensis sp. nov., isolated from birds and water in New Zealand.</title>
        <authorList>
            <person name="Wilkinson D.A."/>
            <person name="Biggs P.J."/>
            <person name="French N.P."/>
            <person name="Midwinter A.C."/>
        </authorList>
    </citation>
    <scope>NUCLEOTIDE SEQUENCE [LARGE SCALE GENOMIC DNA]</scope>
    <source>
        <strain evidence="16 17">B423b</strain>
    </source>
</reference>
<evidence type="ECO:0000256" key="7">
    <source>
        <dbReference type="ARBA" id="ARBA00022857"/>
    </source>
</evidence>
<keyword evidence="6 12" id="KW-0819">tRNA processing</keyword>
<keyword evidence="3" id="KW-0820">tRNA-binding</keyword>
<feature type="active site" description="Proton donor" evidence="13">
    <location>
        <position position="98"/>
    </location>
</feature>
<feature type="binding site" evidence="14">
    <location>
        <begin position="13"/>
        <end position="15"/>
    </location>
    <ligand>
        <name>FMN</name>
        <dbReference type="ChEBI" id="CHEBI:58210"/>
    </ligand>
</feature>
<dbReference type="CDD" id="cd02801">
    <property type="entry name" value="DUS_like_FMN"/>
    <property type="match status" value="1"/>
</dbReference>
<evidence type="ECO:0000256" key="12">
    <source>
        <dbReference type="PIRNR" id="PIRNR006621"/>
    </source>
</evidence>
<dbReference type="InterPro" id="IPR035587">
    <property type="entry name" value="DUS-like_FMN-bd"/>
</dbReference>
<protein>
    <recommendedName>
        <fullName evidence="12">tRNA-dihydrouridine synthase</fullName>
        <ecNumber evidence="12">1.3.1.-</ecNumber>
    </recommendedName>
</protein>
<dbReference type="SUPFAM" id="SSF51395">
    <property type="entry name" value="FMN-linked oxidoreductases"/>
    <property type="match status" value="1"/>
</dbReference>